<proteinExistence type="predicted"/>
<dbReference type="GO" id="GO:0006508">
    <property type="term" value="P:proteolysis"/>
    <property type="evidence" value="ECO:0007669"/>
    <property type="project" value="InterPro"/>
</dbReference>
<dbReference type="InterPro" id="IPR001680">
    <property type="entry name" value="WD40_rpt"/>
</dbReference>
<organism evidence="7 8">
    <name type="scientific">Iningainema tapete BLCC-T55</name>
    <dbReference type="NCBI Taxonomy" id="2748662"/>
    <lineage>
        <taxon>Bacteria</taxon>
        <taxon>Bacillati</taxon>
        <taxon>Cyanobacteriota</taxon>
        <taxon>Cyanophyceae</taxon>
        <taxon>Nostocales</taxon>
        <taxon>Scytonemataceae</taxon>
        <taxon>Iningainema tapete</taxon>
    </lineage>
</organism>
<feature type="repeat" description="WD" evidence="3">
    <location>
        <begin position="1016"/>
        <end position="1057"/>
    </location>
</feature>
<evidence type="ECO:0000259" key="5">
    <source>
        <dbReference type="Pfam" id="PF20703"/>
    </source>
</evidence>
<dbReference type="Proteomes" id="UP000629098">
    <property type="component" value="Unassembled WGS sequence"/>
</dbReference>
<feature type="repeat" description="WD" evidence="3">
    <location>
        <begin position="1313"/>
        <end position="1354"/>
    </location>
</feature>
<dbReference type="Pfam" id="PF00400">
    <property type="entry name" value="WD40"/>
    <property type="match status" value="10"/>
</dbReference>
<dbReference type="RefSeq" id="WP_190836194.1">
    <property type="nucleotide sequence ID" value="NZ_CAWPPI010000105.1"/>
</dbReference>
<dbReference type="PROSITE" id="PS50294">
    <property type="entry name" value="WD_REPEATS_REGION"/>
    <property type="match status" value="12"/>
</dbReference>
<dbReference type="InterPro" id="IPR011047">
    <property type="entry name" value="Quinoprotein_ADH-like_sf"/>
</dbReference>
<dbReference type="Gene3D" id="3.40.50.1460">
    <property type="match status" value="1"/>
</dbReference>
<feature type="repeat" description="WD" evidence="3">
    <location>
        <begin position="944"/>
        <end position="966"/>
    </location>
</feature>
<dbReference type="SUPFAM" id="SSF52540">
    <property type="entry name" value="P-loop containing nucleoside triphosphate hydrolases"/>
    <property type="match status" value="1"/>
</dbReference>
<dbReference type="InterPro" id="IPR029030">
    <property type="entry name" value="Caspase-like_dom_sf"/>
</dbReference>
<reference evidence="7" key="1">
    <citation type="submission" date="2020-09" db="EMBL/GenBank/DDBJ databases">
        <title>Iningainema tapete sp. nov. (Scytonemataceae, Cyanobacteria) from greenhouses in central Florida (USA) produces two types of nodularin with biosynthetic potential for microcystin-LR and anabaenopeptins.</title>
        <authorList>
            <person name="Berthold D.E."/>
            <person name="Lefler F.W."/>
            <person name="Huang I.-S."/>
            <person name="Abdulla H."/>
            <person name="Zimba P.V."/>
            <person name="Laughinghouse H.D. IV."/>
        </authorList>
    </citation>
    <scope>NUCLEOTIDE SEQUENCE</scope>
    <source>
        <strain evidence="7">BLCCT55</strain>
    </source>
</reference>
<dbReference type="Pfam" id="PF20703">
    <property type="entry name" value="nSTAND1"/>
    <property type="match status" value="1"/>
</dbReference>
<name>A0A8J7C009_9CYAN</name>
<dbReference type="InterPro" id="IPR057855">
    <property type="entry name" value="Beta-prop_WDR19_1st"/>
</dbReference>
<feature type="repeat" description="WD" evidence="3">
    <location>
        <begin position="1058"/>
        <end position="1088"/>
    </location>
</feature>
<dbReference type="Pfam" id="PF00656">
    <property type="entry name" value="Peptidase_C14"/>
    <property type="match status" value="1"/>
</dbReference>
<evidence type="ECO:0000313" key="8">
    <source>
        <dbReference type="Proteomes" id="UP000629098"/>
    </source>
</evidence>
<dbReference type="CDD" id="cd00200">
    <property type="entry name" value="WD40"/>
    <property type="match status" value="3"/>
</dbReference>
<feature type="repeat" description="WD" evidence="3">
    <location>
        <begin position="1355"/>
        <end position="1398"/>
    </location>
</feature>
<dbReference type="InterPro" id="IPR020472">
    <property type="entry name" value="WD40_PAC1"/>
</dbReference>
<keyword evidence="2" id="KW-0677">Repeat</keyword>
<dbReference type="SUPFAM" id="SSF50978">
    <property type="entry name" value="WD40 repeat-like"/>
    <property type="match status" value="2"/>
</dbReference>
<dbReference type="SMART" id="SM00320">
    <property type="entry name" value="WD40"/>
    <property type="match status" value="14"/>
</dbReference>
<feature type="repeat" description="WD" evidence="3">
    <location>
        <begin position="1139"/>
        <end position="1173"/>
    </location>
</feature>
<evidence type="ECO:0000256" key="3">
    <source>
        <dbReference type="PROSITE-ProRule" id="PRU00221"/>
    </source>
</evidence>
<feature type="repeat" description="WD" evidence="3">
    <location>
        <begin position="975"/>
        <end position="1007"/>
    </location>
</feature>
<feature type="repeat" description="WD" evidence="3">
    <location>
        <begin position="1398"/>
        <end position="1432"/>
    </location>
</feature>
<dbReference type="PANTHER" id="PTHR22847">
    <property type="entry name" value="WD40 REPEAT PROTEIN"/>
    <property type="match status" value="1"/>
</dbReference>
<feature type="repeat" description="WD" evidence="3">
    <location>
        <begin position="1222"/>
        <end position="1256"/>
    </location>
</feature>
<dbReference type="PANTHER" id="PTHR22847:SF637">
    <property type="entry name" value="WD REPEAT DOMAIN 5B"/>
    <property type="match status" value="1"/>
</dbReference>
<dbReference type="InterPro" id="IPR019775">
    <property type="entry name" value="WD40_repeat_CS"/>
</dbReference>
<dbReference type="InterPro" id="IPR011600">
    <property type="entry name" value="Pept_C14_caspase"/>
</dbReference>
<dbReference type="PROSITE" id="PS00678">
    <property type="entry name" value="WD_REPEATS_1"/>
    <property type="match status" value="3"/>
</dbReference>
<dbReference type="EMBL" id="JACXAE010000105">
    <property type="protein sequence ID" value="MBD2777123.1"/>
    <property type="molecule type" value="Genomic_DNA"/>
</dbReference>
<evidence type="ECO:0000256" key="1">
    <source>
        <dbReference type="ARBA" id="ARBA00022574"/>
    </source>
</evidence>
<dbReference type="Gene3D" id="3.40.50.300">
    <property type="entry name" value="P-loop containing nucleotide triphosphate hydrolases"/>
    <property type="match status" value="1"/>
</dbReference>
<evidence type="ECO:0000259" key="6">
    <source>
        <dbReference type="Pfam" id="PF23389"/>
    </source>
</evidence>
<dbReference type="InterPro" id="IPR036322">
    <property type="entry name" value="WD40_repeat_dom_sf"/>
</dbReference>
<dbReference type="SUPFAM" id="SSF50998">
    <property type="entry name" value="Quinoprotein alcohol dehydrogenase-like"/>
    <property type="match status" value="1"/>
</dbReference>
<evidence type="ECO:0000313" key="7">
    <source>
        <dbReference type="EMBL" id="MBD2777123.1"/>
    </source>
</evidence>
<dbReference type="Gene3D" id="2.130.10.10">
    <property type="entry name" value="YVTN repeat-like/Quinoprotein amine dehydrogenase"/>
    <property type="match status" value="6"/>
</dbReference>
<dbReference type="InterPro" id="IPR015943">
    <property type="entry name" value="WD40/YVTN_repeat-like_dom_sf"/>
</dbReference>
<keyword evidence="8" id="KW-1185">Reference proteome</keyword>
<feature type="domain" description="Novel STAND NTPase 1" evidence="5">
    <location>
        <begin position="289"/>
        <end position="687"/>
    </location>
</feature>
<evidence type="ECO:0000259" key="4">
    <source>
        <dbReference type="Pfam" id="PF00656"/>
    </source>
</evidence>
<feature type="repeat" description="WD" evidence="3">
    <location>
        <begin position="844"/>
        <end position="885"/>
    </location>
</feature>
<feature type="repeat" description="WD" evidence="3">
    <location>
        <begin position="1098"/>
        <end position="1129"/>
    </location>
</feature>
<keyword evidence="1 3" id="KW-0853">WD repeat</keyword>
<dbReference type="InterPro" id="IPR027417">
    <property type="entry name" value="P-loop_NTPase"/>
</dbReference>
<dbReference type="PRINTS" id="PR00320">
    <property type="entry name" value="GPROTEINBRPT"/>
</dbReference>
<accession>A0A8J7C009</accession>
<feature type="repeat" description="WD" evidence="3">
    <location>
        <begin position="1288"/>
        <end position="1313"/>
    </location>
</feature>
<dbReference type="InterPro" id="IPR049052">
    <property type="entry name" value="nSTAND1"/>
</dbReference>
<feature type="domain" description="WDR19 first beta-propeller" evidence="6">
    <location>
        <begin position="1068"/>
        <end position="1216"/>
    </location>
</feature>
<evidence type="ECO:0000256" key="2">
    <source>
        <dbReference type="ARBA" id="ARBA00022737"/>
    </source>
</evidence>
<gene>
    <name evidence="7" type="ORF">ICL16_35045</name>
</gene>
<feature type="domain" description="Peptidase C14 caspase" evidence="4">
    <location>
        <begin position="6"/>
        <end position="256"/>
    </location>
</feature>
<protein>
    <submittedName>
        <fullName evidence="7">Caspase family protein</fullName>
    </submittedName>
</protein>
<dbReference type="Pfam" id="PF23389">
    <property type="entry name" value="Beta-prop_WDR19_1st"/>
    <property type="match status" value="1"/>
</dbReference>
<dbReference type="PROSITE" id="PS50082">
    <property type="entry name" value="WD_REPEATS_2"/>
    <property type="match status" value="14"/>
</dbReference>
<feature type="repeat" description="WD" evidence="3">
    <location>
        <begin position="884"/>
        <end position="935"/>
    </location>
</feature>
<feature type="repeat" description="WD" evidence="3">
    <location>
        <begin position="1181"/>
        <end position="1222"/>
    </location>
</feature>
<dbReference type="SUPFAM" id="SSF52129">
    <property type="entry name" value="Caspase-like"/>
    <property type="match status" value="1"/>
</dbReference>
<comment type="caution">
    <text evidence="7">The sequence shown here is derived from an EMBL/GenBank/DDBJ whole genome shotgun (WGS) entry which is preliminary data.</text>
</comment>
<sequence>MPEFKRSLAMVIGVNSYINGIPELKTAVNDANQLAIILEENYQYQVLRLLDGEATKDKLTSLLAAFEEQKLPLADGSKINVEPDDRFLFYFAGHGFAQDGLDNADGPVGFLVPQDAQQDDTTWLSMQQLHNALVKLQCRHLLIILDCCFAGTFRWAGLHREAVRSQKIYRERYDRFIAGCAQQVITSAAHDEKAVDSFYRFGQRGDCKGHSPFAEALFLALSGEADFTNDGVMTATELYLYLHDQITTKQTPQICQLKRHEKGEYVFPVRGFERARLEAAPKLDEKTNPYKGLASFEEEDSDKFFGRTTLTQKLLEFVTTHPLTVVLGASGSGKSSLVKAGLIPQLKHQPEWRILAPIRLGDSPFKALNNTLIKENLPVVDRKAPEAGVNTLVARLVNWSQLNPNSKLLLLIDQFEELVTLCQSDTEREKFLSGLALAIKACPEQLRLVVTLRNDFEPQLSDTALKPYWTSARFVVPAMTREELREVIVEPASARVMYFEPPTLVDRLIDEVMQMPGALPLLSFTLSELYFKYIQSVREGTRTERAIAQTDYEELGGVTRSLTQRANFEYEQLKKHDDTYTLIIKQVMLRMVAVDGSELARRKVLLSELEYAQTKNERVQRVIRQFTEARLLVKGQDSEGNPYIEPAHDALVQGWQKLLVWKQQEYESLILQRRLTPAAMEWKSNQQTTFQWTANPRDWLEQFWTRKRQAKFLWHTNPRLNFLKQVLDSTDNWFNQVEAEFVQRSLQCQRKNRHRTIGIVTAGFAVVLGFALVQWYQSQVDQIKTLSASSKVLFASDQQLEALIEGLKAGKKLKKVIGVDSKTRFQALTALQHVLYSARERNHWFGHSKNVESISFSPDSKMLASASNDGTIKLWSLEGKQLNTLKHNRAVFSVSFSPNPSTPQISGGEGGLLASAGADDTIKLWRMVDGKELRTIKNSRALRVSFSPDGKLLAAGTANGTIKLWNEDGLELRTLKHSPAPVLSVSFSPNGKMLASGSNDGTIKLWNQDGKELKTLKGHSGQVGSISFSPDGKLLASGSYDKTVKLWKTADGKELWTLKQHSDSVRSVVWSPNGKMLASASIDRTVKLCTVEGKILRTIKNSSWIESAAWSPDDKMLAWGSIDGTIRLWATEGKQLKTLIGHSDVVRSVNFSPDGKMLASGSDDKSVKLWNLEGKELPGIKGRHSRKVYSVVWNPNGKLLASGSEDKTIKLWSLTNGTAQMLGKHSNDVRSVVWSPDGKMLASGSADETLKIWSLEGKIFRTIKNGSWVESVAWSPNPPTPLIKGGYGGLLASGGKDDTIKLWSLENGKAQTLGGHGNEVRSVAWSPDGKMLASGSADDTIKLWNLENRKELWTKNGGDGRVYSVSFSPNPPGGLLASASDSGTVKLWNLEGEEMMRLTGHSSAVRSIAWSPDGKLLASGSNDTNVLLWNLELLELDMVLRRGCEWVHDYLKTNPNLTKEDRHVCDRT</sequence>
<dbReference type="GO" id="GO:0004197">
    <property type="term" value="F:cysteine-type endopeptidase activity"/>
    <property type="evidence" value="ECO:0007669"/>
    <property type="project" value="InterPro"/>
</dbReference>